<name>A0A183BT04_GLOPA</name>
<comment type="catalytic activity">
    <reaction evidence="4">
        <text>oxaloacetate = enol-oxaloacetate</text>
        <dbReference type="Rhea" id="RHEA:16021"/>
        <dbReference type="ChEBI" id="CHEBI:16452"/>
        <dbReference type="ChEBI" id="CHEBI:17479"/>
        <dbReference type="EC" id="5.3.2.2"/>
    </reaction>
    <physiologicalReaction direction="right-to-left" evidence="4">
        <dbReference type="Rhea" id="RHEA:16023"/>
    </physiologicalReaction>
</comment>
<dbReference type="GO" id="GO:0005739">
    <property type="term" value="C:mitochondrion"/>
    <property type="evidence" value="ECO:0007669"/>
    <property type="project" value="TreeGrafter"/>
</dbReference>
<evidence type="ECO:0000259" key="6">
    <source>
        <dbReference type="Pfam" id="PF01557"/>
    </source>
</evidence>
<accession>A0A183BT04</accession>
<dbReference type="Pfam" id="PF01557">
    <property type="entry name" value="FAA_hydrolase"/>
    <property type="match status" value="1"/>
</dbReference>
<dbReference type="GO" id="GO:0046872">
    <property type="term" value="F:metal ion binding"/>
    <property type="evidence" value="ECO:0007669"/>
    <property type="project" value="UniProtKB-KW"/>
</dbReference>
<feature type="domain" description="Fumarylacetoacetase-like C-terminal" evidence="6">
    <location>
        <begin position="17"/>
        <end position="216"/>
    </location>
</feature>
<dbReference type="AlphaFoldDB" id="A0A183BT04"/>
<keyword evidence="2" id="KW-0479">Metal-binding</keyword>
<dbReference type="InterPro" id="IPR011234">
    <property type="entry name" value="Fumarylacetoacetase-like_C"/>
</dbReference>
<reference evidence="8" key="3">
    <citation type="submission" date="2016-06" db="UniProtKB">
        <authorList>
            <consortium name="WormBaseParasite"/>
        </authorList>
    </citation>
    <scope>IDENTIFICATION</scope>
</reference>
<dbReference type="GO" id="GO:0018773">
    <property type="term" value="F:acetylpyruvate hydrolase activity"/>
    <property type="evidence" value="ECO:0007669"/>
    <property type="project" value="TreeGrafter"/>
</dbReference>
<dbReference type="WBParaSite" id="GPLIN_000374000">
    <property type="protein sequence ID" value="GPLIN_000374000"/>
    <property type="gene ID" value="GPLIN_000374000"/>
</dbReference>
<dbReference type="Proteomes" id="UP000050741">
    <property type="component" value="Unassembled WGS sequence"/>
</dbReference>
<sequence length="218" mass="23755">MSATCGRLTKFHEIAQKIICIGRNYKDHALELSNPIPLEPLIFAKTRNAFVLSGGTIKTPIGCSSLHYEVELGVVIGIPASGIRKESAFEHIGGYCIALDMTDRGMQDRLKRDGQPWFLAKSFDTSCPIGEFINKNDIANPHELEIYCAVNERIRQKAKTNAMMFDIPTLLEYITSRVTVNTGDLILTGTPAGVGPCKPGDRIEIGITGITSAAFNVG</sequence>
<evidence type="ECO:0000256" key="2">
    <source>
        <dbReference type="ARBA" id="ARBA00022723"/>
    </source>
</evidence>
<dbReference type="GO" id="GO:0050163">
    <property type="term" value="F:oxaloacetate tautomerase activity"/>
    <property type="evidence" value="ECO:0007669"/>
    <property type="project" value="UniProtKB-EC"/>
</dbReference>
<keyword evidence="7" id="KW-1185">Reference proteome</keyword>
<dbReference type="SUPFAM" id="SSF56529">
    <property type="entry name" value="FAH"/>
    <property type="match status" value="1"/>
</dbReference>
<evidence type="ECO:0000313" key="7">
    <source>
        <dbReference type="Proteomes" id="UP000050741"/>
    </source>
</evidence>
<organism evidence="7 8">
    <name type="scientific">Globodera pallida</name>
    <name type="common">Potato cyst nematode worm</name>
    <name type="synonym">Heterodera pallida</name>
    <dbReference type="NCBI Taxonomy" id="36090"/>
    <lineage>
        <taxon>Eukaryota</taxon>
        <taxon>Metazoa</taxon>
        <taxon>Ecdysozoa</taxon>
        <taxon>Nematoda</taxon>
        <taxon>Chromadorea</taxon>
        <taxon>Rhabditida</taxon>
        <taxon>Tylenchina</taxon>
        <taxon>Tylenchomorpha</taxon>
        <taxon>Tylenchoidea</taxon>
        <taxon>Heteroderidae</taxon>
        <taxon>Heteroderinae</taxon>
        <taxon>Globodera</taxon>
    </lineage>
</organism>
<reference evidence="7" key="1">
    <citation type="submission" date="2013-12" db="EMBL/GenBank/DDBJ databases">
        <authorList>
            <person name="Aslett M."/>
        </authorList>
    </citation>
    <scope>NUCLEOTIDE SEQUENCE [LARGE SCALE GENOMIC DNA]</scope>
    <source>
        <strain evidence="7">Lindley</strain>
    </source>
</reference>
<evidence type="ECO:0000313" key="8">
    <source>
        <dbReference type="WBParaSite" id="GPLIN_000374000"/>
    </source>
</evidence>
<dbReference type="EC" id="5.3.2.2" evidence="5"/>
<evidence type="ECO:0000256" key="5">
    <source>
        <dbReference type="ARBA" id="ARBA00044973"/>
    </source>
</evidence>
<evidence type="ECO:0000256" key="1">
    <source>
        <dbReference type="ARBA" id="ARBA00010211"/>
    </source>
</evidence>
<dbReference type="InterPro" id="IPR036663">
    <property type="entry name" value="Fumarylacetoacetase_C_sf"/>
</dbReference>
<evidence type="ECO:0000256" key="3">
    <source>
        <dbReference type="ARBA" id="ARBA00042340"/>
    </source>
</evidence>
<proteinExistence type="inferred from homology"/>
<dbReference type="PANTHER" id="PTHR11820:SF7">
    <property type="entry name" value="ACYLPYRUVASE FAHD1, MITOCHONDRIAL"/>
    <property type="match status" value="1"/>
</dbReference>
<protein>
    <recommendedName>
        <fullName evidence="5">oxaloacetate tautomerase</fullName>
        <ecNumber evidence="5">5.3.2.2</ecNumber>
    </recommendedName>
    <alternativeName>
        <fullName evidence="3">Fumarylacetoacetate hydrolase domain-containing protein 1</fullName>
    </alternativeName>
</protein>
<evidence type="ECO:0000256" key="4">
    <source>
        <dbReference type="ARBA" id="ARBA00044911"/>
    </source>
</evidence>
<dbReference type="PANTHER" id="PTHR11820">
    <property type="entry name" value="ACYLPYRUVASE"/>
    <property type="match status" value="1"/>
</dbReference>
<comment type="similarity">
    <text evidence="1">Belongs to the FAH family.</text>
</comment>
<reference evidence="7" key="2">
    <citation type="submission" date="2014-05" db="EMBL/GenBank/DDBJ databases">
        <title>The genome and life-stage specific transcriptomes of Globodera pallida elucidate key aspects of plant parasitism by a cyst nematode.</title>
        <authorList>
            <person name="Cotton J.A."/>
            <person name="Lilley C.J."/>
            <person name="Jones L.M."/>
            <person name="Kikuchi T."/>
            <person name="Reid A.J."/>
            <person name="Thorpe P."/>
            <person name="Tsai I.J."/>
            <person name="Beasley H."/>
            <person name="Blok V."/>
            <person name="Cock P.J.A."/>
            <person name="Van den Akker S.E."/>
            <person name="Holroyd N."/>
            <person name="Hunt M."/>
            <person name="Mantelin S."/>
            <person name="Naghra H."/>
            <person name="Pain A."/>
            <person name="Palomares-Rius J.E."/>
            <person name="Zarowiecki M."/>
            <person name="Berriman M."/>
            <person name="Jones J.T."/>
            <person name="Urwin P.E."/>
        </authorList>
    </citation>
    <scope>NUCLEOTIDE SEQUENCE [LARGE SCALE GENOMIC DNA]</scope>
    <source>
        <strain evidence="7">Lindley</strain>
    </source>
</reference>
<dbReference type="Gene3D" id="3.90.850.10">
    <property type="entry name" value="Fumarylacetoacetase-like, C-terminal domain"/>
    <property type="match status" value="1"/>
</dbReference>